<protein>
    <recommendedName>
        <fullName evidence="4">Lipoprotein with Yx(FWY)xxD motif</fullName>
    </recommendedName>
</protein>
<evidence type="ECO:0000256" key="1">
    <source>
        <dbReference type="SAM" id="SignalP"/>
    </source>
</evidence>
<comment type="caution">
    <text evidence="2">The sequence shown here is derived from an EMBL/GenBank/DDBJ whole genome shotgun (WGS) entry which is preliminary data.</text>
</comment>
<reference evidence="2 3" key="1">
    <citation type="submission" date="2020-03" db="EMBL/GenBank/DDBJ databases">
        <title>WGS of the type strain of Planosporangium spp.</title>
        <authorList>
            <person name="Thawai C."/>
        </authorList>
    </citation>
    <scope>NUCLEOTIDE SEQUENCE [LARGE SCALE GENOMIC DNA]</scope>
    <source>
        <strain evidence="2 3">TBRC 5610</strain>
    </source>
</reference>
<keyword evidence="3" id="KW-1185">Reference proteome</keyword>
<sequence>MRRATLAAVALATALSTAACTSPSHDPVATAAPASPQPAANVQGVLVLRVQNLPQVGTVVVDGNGYPLYRYDKDSAKPPTSNCMDDCWMKWPPVIDTGDVRIEGIDQAQVGSFIRQDPTKTRQVTIGGWPVYRYAGDAAPGQAMGQGVGNVWYAVTPQGKKAAAPPANGAAANNPGN</sequence>
<feature type="signal peptide" evidence="1">
    <location>
        <begin position="1"/>
        <end position="18"/>
    </location>
</feature>
<organism evidence="2 3">
    <name type="scientific">Planosporangium thailandense</name>
    <dbReference type="NCBI Taxonomy" id="765197"/>
    <lineage>
        <taxon>Bacteria</taxon>
        <taxon>Bacillati</taxon>
        <taxon>Actinomycetota</taxon>
        <taxon>Actinomycetes</taxon>
        <taxon>Micromonosporales</taxon>
        <taxon>Micromonosporaceae</taxon>
        <taxon>Planosporangium</taxon>
    </lineage>
</organism>
<dbReference type="Proteomes" id="UP000722989">
    <property type="component" value="Unassembled WGS sequence"/>
</dbReference>
<evidence type="ECO:0000313" key="3">
    <source>
        <dbReference type="Proteomes" id="UP000722989"/>
    </source>
</evidence>
<proteinExistence type="predicted"/>
<keyword evidence="1" id="KW-0732">Signal</keyword>
<dbReference type="PROSITE" id="PS51257">
    <property type="entry name" value="PROKAR_LIPOPROTEIN"/>
    <property type="match status" value="1"/>
</dbReference>
<dbReference type="PANTHER" id="PTHR39335:SF1">
    <property type="entry name" value="BLL4220 PROTEIN"/>
    <property type="match status" value="1"/>
</dbReference>
<evidence type="ECO:0008006" key="4">
    <source>
        <dbReference type="Google" id="ProtNLM"/>
    </source>
</evidence>
<dbReference type="InterPro" id="IPR005297">
    <property type="entry name" value="Lipoprotein_repeat"/>
</dbReference>
<dbReference type="Pfam" id="PF03640">
    <property type="entry name" value="Lipoprotein_15"/>
    <property type="match status" value="2"/>
</dbReference>
<evidence type="ECO:0000313" key="2">
    <source>
        <dbReference type="EMBL" id="NJC72080.1"/>
    </source>
</evidence>
<dbReference type="EMBL" id="JAATVY010000016">
    <property type="protein sequence ID" value="NJC72080.1"/>
    <property type="molecule type" value="Genomic_DNA"/>
</dbReference>
<dbReference type="RefSeq" id="WP_167926995.1">
    <property type="nucleotide sequence ID" value="NZ_JAATVY010000016.1"/>
</dbReference>
<feature type="chain" id="PRO_5046246327" description="Lipoprotein with Yx(FWY)xxD motif" evidence="1">
    <location>
        <begin position="19"/>
        <end position="177"/>
    </location>
</feature>
<gene>
    <name evidence="2" type="ORF">HC031_20510</name>
</gene>
<name>A0ABX0Y3U4_9ACTN</name>
<accession>A0ABX0Y3U4</accession>
<dbReference type="PANTHER" id="PTHR39335">
    <property type="entry name" value="BLL4220 PROTEIN"/>
    <property type="match status" value="1"/>
</dbReference>